<feature type="compositionally biased region" description="Basic and acidic residues" evidence="1">
    <location>
        <begin position="270"/>
        <end position="279"/>
    </location>
</feature>
<reference evidence="2" key="1">
    <citation type="submission" date="2022-11" db="EMBL/GenBank/DDBJ databases">
        <authorList>
            <person name="Petersen C."/>
        </authorList>
    </citation>
    <scope>NUCLEOTIDE SEQUENCE</scope>
    <source>
        <strain evidence="2">IBT 22155</strain>
    </source>
</reference>
<proteinExistence type="predicted"/>
<dbReference type="EMBL" id="JAPQKL010000007">
    <property type="protein sequence ID" value="KAJ5121364.1"/>
    <property type="molecule type" value="Genomic_DNA"/>
</dbReference>
<evidence type="ECO:0000313" key="2">
    <source>
        <dbReference type="EMBL" id="KAJ5121364.1"/>
    </source>
</evidence>
<evidence type="ECO:0000256" key="1">
    <source>
        <dbReference type="SAM" id="MobiDB-lite"/>
    </source>
</evidence>
<feature type="region of interest" description="Disordered" evidence="1">
    <location>
        <begin position="270"/>
        <end position="295"/>
    </location>
</feature>
<name>A0A9W9GK63_9EURO</name>
<reference evidence="2" key="2">
    <citation type="journal article" date="2023" name="IMA Fungus">
        <title>Comparative genomic study of the Penicillium genus elucidates a diverse pangenome and 15 lateral gene transfer events.</title>
        <authorList>
            <person name="Petersen C."/>
            <person name="Sorensen T."/>
            <person name="Nielsen M.R."/>
            <person name="Sondergaard T.E."/>
            <person name="Sorensen J.L."/>
            <person name="Fitzpatrick D.A."/>
            <person name="Frisvad J.C."/>
            <person name="Nielsen K.L."/>
        </authorList>
    </citation>
    <scope>NUCLEOTIDE SEQUENCE</scope>
    <source>
        <strain evidence="2">IBT 22155</strain>
    </source>
</reference>
<accession>A0A9W9GK63</accession>
<evidence type="ECO:0000313" key="3">
    <source>
        <dbReference type="Proteomes" id="UP001149079"/>
    </source>
</evidence>
<comment type="caution">
    <text evidence="2">The sequence shown here is derived from an EMBL/GenBank/DDBJ whole genome shotgun (WGS) entry which is preliminary data.</text>
</comment>
<dbReference type="OrthoDB" id="3886346at2759"/>
<protein>
    <submittedName>
        <fullName evidence="2">Uncharacterized protein</fullName>
    </submittedName>
</protein>
<keyword evidence="3" id="KW-1185">Reference proteome</keyword>
<gene>
    <name evidence="2" type="ORF">N7515_009325</name>
</gene>
<dbReference type="Proteomes" id="UP001149079">
    <property type="component" value="Unassembled WGS sequence"/>
</dbReference>
<organism evidence="2 3">
    <name type="scientific">Penicillium bovifimosum</name>
    <dbReference type="NCBI Taxonomy" id="126998"/>
    <lineage>
        <taxon>Eukaryota</taxon>
        <taxon>Fungi</taxon>
        <taxon>Dikarya</taxon>
        <taxon>Ascomycota</taxon>
        <taxon>Pezizomycotina</taxon>
        <taxon>Eurotiomycetes</taxon>
        <taxon>Eurotiomycetidae</taxon>
        <taxon>Eurotiales</taxon>
        <taxon>Aspergillaceae</taxon>
        <taxon>Penicillium</taxon>
    </lineage>
</organism>
<sequence>MATASMDALGAFTHMKDNLPAWITRVSELAAHTHKKHDEYSEAYRRHTNFKPRRRKNSSVCSIHTDDLVPIAQQKIPSPEPATLATTQDAPERTQRSGRKRSTEEALSIESNEEYAFVSTRHNVIIDYDGHTQKTLEEIVRDIGVARNNLRRGQMAMMPRTGLRGGLLNKGVNLNPSVAGGLGQSSAQLSCLRSTRTTAGLVGVSGTNGLRKDSPFDFADKQLELAHSLCETAAYQVLRSGDCGTELDGVEEKFKMLLEAAINEVDRITAEKKQQEEHQQQQQDGSVIEGPPKPLPTLSAARLARVAAFAANKPSSTTADTIEVDDNSSLSAESIDLSAFRSSRIRV</sequence>
<feature type="region of interest" description="Disordered" evidence="1">
    <location>
        <begin position="74"/>
        <end position="107"/>
    </location>
</feature>
<dbReference type="GeneID" id="81409239"/>
<dbReference type="AlphaFoldDB" id="A0A9W9GK63"/>
<dbReference type="RefSeq" id="XP_056517868.1">
    <property type="nucleotide sequence ID" value="XM_056670069.1"/>
</dbReference>